<dbReference type="InterPro" id="IPR036388">
    <property type="entry name" value="WH-like_DNA-bd_sf"/>
</dbReference>
<dbReference type="SUPFAM" id="SSF46785">
    <property type="entry name" value="Winged helix' DNA-binding domain"/>
    <property type="match status" value="1"/>
</dbReference>
<dbReference type="Proteomes" id="UP000278962">
    <property type="component" value="Unassembled WGS sequence"/>
</dbReference>
<evidence type="ECO:0000259" key="5">
    <source>
        <dbReference type="PROSITE" id="PS50931"/>
    </source>
</evidence>
<dbReference type="RefSeq" id="WP_170179397.1">
    <property type="nucleotide sequence ID" value="NZ_RBIL01000002.1"/>
</dbReference>
<accession>A0A660L2D2</accession>
<evidence type="ECO:0000313" key="7">
    <source>
        <dbReference type="Proteomes" id="UP000278962"/>
    </source>
</evidence>
<comment type="similarity">
    <text evidence="1">Belongs to the LysR transcriptional regulatory family.</text>
</comment>
<evidence type="ECO:0000313" key="6">
    <source>
        <dbReference type="EMBL" id="RKQ87042.1"/>
    </source>
</evidence>
<dbReference type="Pfam" id="PF00126">
    <property type="entry name" value="HTH_1"/>
    <property type="match status" value="1"/>
</dbReference>
<dbReference type="PANTHER" id="PTHR30346:SF29">
    <property type="entry name" value="LYSR SUBSTRATE-BINDING"/>
    <property type="match status" value="1"/>
</dbReference>
<dbReference type="PANTHER" id="PTHR30346">
    <property type="entry name" value="TRANSCRIPTIONAL DUAL REGULATOR HCAR-RELATED"/>
    <property type="match status" value="1"/>
</dbReference>
<dbReference type="GO" id="GO:0003677">
    <property type="term" value="F:DNA binding"/>
    <property type="evidence" value="ECO:0007669"/>
    <property type="project" value="UniProtKB-KW"/>
</dbReference>
<comment type="caution">
    <text evidence="6">The sequence shown here is derived from an EMBL/GenBank/DDBJ whole genome shotgun (WGS) entry which is preliminary data.</text>
</comment>
<dbReference type="Gene3D" id="3.40.190.10">
    <property type="entry name" value="Periplasmic binding protein-like II"/>
    <property type="match status" value="2"/>
</dbReference>
<evidence type="ECO:0000256" key="4">
    <source>
        <dbReference type="ARBA" id="ARBA00023163"/>
    </source>
</evidence>
<keyword evidence="4" id="KW-0804">Transcription</keyword>
<dbReference type="EMBL" id="RBIL01000002">
    <property type="protein sequence ID" value="RKQ87042.1"/>
    <property type="molecule type" value="Genomic_DNA"/>
</dbReference>
<evidence type="ECO:0000256" key="1">
    <source>
        <dbReference type="ARBA" id="ARBA00009437"/>
    </source>
</evidence>
<organism evidence="6 7">
    <name type="scientific">Solirubrobacter pauli</name>
    <dbReference type="NCBI Taxonomy" id="166793"/>
    <lineage>
        <taxon>Bacteria</taxon>
        <taxon>Bacillati</taxon>
        <taxon>Actinomycetota</taxon>
        <taxon>Thermoleophilia</taxon>
        <taxon>Solirubrobacterales</taxon>
        <taxon>Solirubrobacteraceae</taxon>
        <taxon>Solirubrobacter</taxon>
    </lineage>
</organism>
<dbReference type="InterPro" id="IPR000847">
    <property type="entry name" value="LysR_HTH_N"/>
</dbReference>
<feature type="domain" description="HTH lysR-type" evidence="5">
    <location>
        <begin position="1"/>
        <end position="58"/>
    </location>
</feature>
<evidence type="ECO:0000256" key="2">
    <source>
        <dbReference type="ARBA" id="ARBA00023015"/>
    </source>
</evidence>
<dbReference type="Pfam" id="PF03466">
    <property type="entry name" value="LysR_substrate"/>
    <property type="match status" value="1"/>
</dbReference>
<keyword evidence="3 6" id="KW-0238">DNA-binding</keyword>
<protein>
    <submittedName>
        <fullName evidence="6">DNA-binding transcriptional LysR family regulator</fullName>
    </submittedName>
</protein>
<keyword evidence="7" id="KW-1185">Reference proteome</keyword>
<dbReference type="InterPro" id="IPR036390">
    <property type="entry name" value="WH_DNA-bd_sf"/>
</dbReference>
<gene>
    <name evidence="6" type="ORF">C8N24_5062</name>
</gene>
<evidence type="ECO:0000256" key="3">
    <source>
        <dbReference type="ARBA" id="ARBA00023125"/>
    </source>
</evidence>
<dbReference type="InterPro" id="IPR005119">
    <property type="entry name" value="LysR_subst-bd"/>
</dbReference>
<dbReference type="AlphaFoldDB" id="A0A660L2D2"/>
<name>A0A660L2D2_9ACTN</name>
<keyword evidence="2" id="KW-0805">Transcription regulation</keyword>
<dbReference type="GO" id="GO:0003700">
    <property type="term" value="F:DNA-binding transcription factor activity"/>
    <property type="evidence" value="ECO:0007669"/>
    <property type="project" value="InterPro"/>
</dbReference>
<proteinExistence type="inferred from homology"/>
<dbReference type="PROSITE" id="PS50931">
    <property type="entry name" value="HTH_LYSR"/>
    <property type="match status" value="1"/>
</dbReference>
<reference evidence="6 7" key="1">
    <citation type="submission" date="2018-10" db="EMBL/GenBank/DDBJ databases">
        <title>Genomic Encyclopedia of Archaeal and Bacterial Type Strains, Phase II (KMG-II): from individual species to whole genera.</title>
        <authorList>
            <person name="Goeker M."/>
        </authorList>
    </citation>
    <scope>NUCLEOTIDE SEQUENCE [LARGE SCALE GENOMIC DNA]</scope>
    <source>
        <strain evidence="6 7">DSM 14954</strain>
    </source>
</reference>
<sequence length="311" mass="32635">MELRRLRLLLELSRRGTVAAVADALAYSPSSVSVQLAELEREVGVKLLRKVGRNVALTPAGRRLADYAASAVAADEAMLAELATLDGKPRGTVRMSFVQTPALALLPAALATLARTAPDLAVEVVQRETLPGLEDLRSRAVDVVLGIDYDPVPVPRHRDVDRRDLIREEALLAVPANDPLAAAGGPIALADVEHAVWAAGHRGTGHSATVETICNGLGGYAPNIRHRTDDALILRALVSSGQAVTLLPALIGTATPEVAVRPIAEGPVRRTIFTAVRTTAIDLPAVVAVREALHAAAVAATDGRADVTVLQ</sequence>
<dbReference type="Gene3D" id="1.10.10.10">
    <property type="entry name" value="Winged helix-like DNA-binding domain superfamily/Winged helix DNA-binding domain"/>
    <property type="match status" value="1"/>
</dbReference>
<dbReference type="GO" id="GO:0032993">
    <property type="term" value="C:protein-DNA complex"/>
    <property type="evidence" value="ECO:0007669"/>
    <property type="project" value="TreeGrafter"/>
</dbReference>
<dbReference type="SUPFAM" id="SSF53850">
    <property type="entry name" value="Periplasmic binding protein-like II"/>
    <property type="match status" value="1"/>
</dbReference>